<evidence type="ECO:0000313" key="3">
    <source>
        <dbReference type="Proteomes" id="UP000008021"/>
    </source>
</evidence>
<name>A0A0E0F623_9ORYZ</name>
<dbReference type="Proteomes" id="UP000008021">
    <property type="component" value="Chromosome 11"/>
</dbReference>
<dbReference type="HOGENOM" id="CLU_2088701_0_0_1"/>
<dbReference type="AlphaFoldDB" id="A0A0E0F623"/>
<evidence type="ECO:0000313" key="2">
    <source>
        <dbReference type="EnsemblPlants" id="OMERI11G12120.1"/>
    </source>
</evidence>
<accession>A0A0E0F623</accession>
<reference evidence="2" key="2">
    <citation type="submission" date="2018-05" db="EMBL/GenBank/DDBJ databases">
        <title>OmerRS3 (Oryza meridionalis Reference Sequence Version 3).</title>
        <authorList>
            <person name="Zhang J."/>
            <person name="Kudrna D."/>
            <person name="Lee S."/>
            <person name="Talag J."/>
            <person name="Welchert J."/>
            <person name="Wing R.A."/>
        </authorList>
    </citation>
    <scope>NUCLEOTIDE SEQUENCE [LARGE SCALE GENOMIC DNA]</scope>
    <source>
        <strain evidence="2">cv. OR44</strain>
    </source>
</reference>
<reference evidence="2" key="1">
    <citation type="submission" date="2015-04" db="UniProtKB">
        <authorList>
            <consortium name="EnsemblPlants"/>
        </authorList>
    </citation>
    <scope>IDENTIFICATION</scope>
</reference>
<organism evidence="2">
    <name type="scientific">Oryza meridionalis</name>
    <dbReference type="NCBI Taxonomy" id="40149"/>
    <lineage>
        <taxon>Eukaryota</taxon>
        <taxon>Viridiplantae</taxon>
        <taxon>Streptophyta</taxon>
        <taxon>Embryophyta</taxon>
        <taxon>Tracheophyta</taxon>
        <taxon>Spermatophyta</taxon>
        <taxon>Magnoliopsida</taxon>
        <taxon>Liliopsida</taxon>
        <taxon>Poales</taxon>
        <taxon>Poaceae</taxon>
        <taxon>BOP clade</taxon>
        <taxon>Oryzoideae</taxon>
        <taxon>Oryzeae</taxon>
        <taxon>Oryzinae</taxon>
        <taxon>Oryza</taxon>
    </lineage>
</organism>
<dbReference type="EnsemblPlants" id="OMERI11G12120.1">
    <property type="protein sequence ID" value="OMERI11G12120.1"/>
    <property type="gene ID" value="OMERI11G12120"/>
</dbReference>
<dbReference type="Gramene" id="OMERI11G12120.1">
    <property type="protein sequence ID" value="OMERI11G12120.1"/>
    <property type="gene ID" value="OMERI11G12120"/>
</dbReference>
<evidence type="ECO:0000256" key="1">
    <source>
        <dbReference type="SAM" id="MobiDB-lite"/>
    </source>
</evidence>
<sequence length="119" mass="13232">MGCSTSKLEPKDQLDASAPSHRRRRGFASDLFGRTTRKNHHNGGKSGCESGDAAVHMAGRQHEEEQPRQGKKAGRGKREVQAGSPSFRYYCENAAAAAFGEHRAVRAYKRTNYTPRNER</sequence>
<feature type="region of interest" description="Disordered" evidence="1">
    <location>
        <begin position="1"/>
        <end position="85"/>
    </location>
</feature>
<keyword evidence="3" id="KW-1185">Reference proteome</keyword>
<proteinExistence type="predicted"/>
<protein>
    <submittedName>
        <fullName evidence="2">Uncharacterized protein</fullName>
    </submittedName>
</protein>